<dbReference type="RefSeq" id="WP_254158123.1">
    <property type="nucleotide sequence ID" value="NZ_CP100355.1"/>
</dbReference>
<gene>
    <name evidence="1" type="ORF">NGM29_17805</name>
</gene>
<organism evidence="1 2">
    <name type="scientific">Natronosalvus rutilus</name>
    <dbReference type="NCBI Taxonomy" id="2953753"/>
    <lineage>
        <taxon>Archaea</taxon>
        <taxon>Methanobacteriati</taxon>
        <taxon>Methanobacteriota</taxon>
        <taxon>Stenosarchaea group</taxon>
        <taxon>Halobacteria</taxon>
        <taxon>Halobacteriales</taxon>
        <taxon>Natrialbaceae</taxon>
        <taxon>Natronosalvus</taxon>
    </lineage>
</organism>
<dbReference type="AlphaFoldDB" id="A0A9E7N8E0"/>
<dbReference type="GeneID" id="73291941"/>
<sequence length="201" mass="22773">MSNVSERNLTSRTIEGVEALVSTESGEVFIDVPAANPRYIRVEEGDVIQEGDARSRTEEELASDSLRKWTVDTIGPETVIGTDRETDERREWDRESLEQKLAIGSLSTNLTDFERVNVGGSRPADRDDRRSDEQLVTVTAYGNDGRKFTQSYRHIDVDEGGDERRLELAKSEKRIEGFEDDLRKEFNEAVELALRNEGYAV</sequence>
<name>A0A9E7N8E0_9EURY</name>
<evidence type="ECO:0000313" key="1">
    <source>
        <dbReference type="EMBL" id="UTF53597.1"/>
    </source>
</evidence>
<proteinExistence type="predicted"/>
<evidence type="ECO:0000313" key="2">
    <source>
        <dbReference type="Proteomes" id="UP001056855"/>
    </source>
</evidence>
<dbReference type="EMBL" id="CP100355">
    <property type="protein sequence ID" value="UTF53597.1"/>
    <property type="molecule type" value="Genomic_DNA"/>
</dbReference>
<protein>
    <submittedName>
        <fullName evidence="1">Uncharacterized protein</fullName>
    </submittedName>
</protein>
<reference evidence="1" key="1">
    <citation type="submission" date="2022-06" db="EMBL/GenBank/DDBJ databases">
        <title>Diverse halophilic archaea isolated from saline environments.</title>
        <authorList>
            <person name="Cui H.-L."/>
        </authorList>
    </citation>
    <scope>NUCLEOTIDE SEQUENCE</scope>
    <source>
        <strain evidence="1">WLHS1</strain>
    </source>
</reference>
<accession>A0A9E7N8E0</accession>
<keyword evidence="2" id="KW-1185">Reference proteome</keyword>
<dbReference type="Proteomes" id="UP001056855">
    <property type="component" value="Chromosome"/>
</dbReference>
<dbReference type="KEGG" id="sawl:NGM29_17805"/>